<proteinExistence type="predicted"/>
<name>A0A8S5NEV3_9CAUD</name>
<reference evidence="1" key="1">
    <citation type="journal article" date="2021" name="Proc. Natl. Acad. Sci. U.S.A.">
        <title>A Catalog of Tens of Thousands of Viruses from Human Metagenomes Reveals Hidden Associations with Chronic Diseases.</title>
        <authorList>
            <person name="Tisza M.J."/>
            <person name="Buck C.B."/>
        </authorList>
    </citation>
    <scope>NUCLEOTIDE SEQUENCE</scope>
    <source>
        <strain evidence="1">CtxzZ3</strain>
    </source>
</reference>
<organism evidence="1">
    <name type="scientific">Siphoviridae sp. ctxzZ3</name>
    <dbReference type="NCBI Taxonomy" id="2826523"/>
    <lineage>
        <taxon>Viruses</taxon>
        <taxon>Duplodnaviria</taxon>
        <taxon>Heunggongvirae</taxon>
        <taxon>Uroviricota</taxon>
        <taxon>Caudoviricetes</taxon>
    </lineage>
</organism>
<sequence length="94" mass="10828">MLHHYITKYIDENGNCIVEAWIQFNFFKWCFCFSRRKKVIKNNSTITLQVANMDDELITSIDTDGKDSVGITQDGYKVFVNGKLLGIENSSINE</sequence>
<dbReference type="EMBL" id="BK015148">
    <property type="protein sequence ID" value="DAD92940.1"/>
    <property type="molecule type" value="Genomic_DNA"/>
</dbReference>
<evidence type="ECO:0000313" key="1">
    <source>
        <dbReference type="EMBL" id="DAD92940.1"/>
    </source>
</evidence>
<accession>A0A8S5NEV3</accession>
<protein>
    <submittedName>
        <fullName evidence="1">PlyCB</fullName>
    </submittedName>
</protein>